<feature type="non-terminal residue" evidence="5">
    <location>
        <position position="249"/>
    </location>
</feature>
<dbReference type="InterPro" id="IPR040618">
    <property type="entry name" value="Pre-Nudix"/>
</dbReference>
<dbReference type="KEGG" id="csl:COCSUDRAFT_6454"/>
<dbReference type="PROSITE" id="PS51462">
    <property type="entry name" value="NUDIX"/>
    <property type="match status" value="1"/>
</dbReference>
<evidence type="ECO:0000313" key="6">
    <source>
        <dbReference type="Proteomes" id="UP000007264"/>
    </source>
</evidence>
<dbReference type="GO" id="GO:0051287">
    <property type="term" value="F:NAD binding"/>
    <property type="evidence" value="ECO:0007669"/>
    <property type="project" value="TreeGrafter"/>
</dbReference>
<dbReference type="Proteomes" id="UP000007264">
    <property type="component" value="Unassembled WGS sequence"/>
</dbReference>
<evidence type="ECO:0000313" key="5">
    <source>
        <dbReference type="EMBL" id="EIE25358.1"/>
    </source>
</evidence>
<dbReference type="RefSeq" id="XP_005649902.1">
    <property type="nucleotide sequence ID" value="XM_005649845.1"/>
</dbReference>
<accession>I0Z3Y9</accession>
<dbReference type="GO" id="GO:0047631">
    <property type="term" value="F:ADP-ribose diphosphatase activity"/>
    <property type="evidence" value="ECO:0007669"/>
    <property type="project" value="TreeGrafter"/>
</dbReference>
<dbReference type="InterPro" id="IPR015797">
    <property type="entry name" value="NUDIX_hydrolase-like_dom_sf"/>
</dbReference>
<reference evidence="5 6" key="1">
    <citation type="journal article" date="2012" name="Genome Biol.">
        <title>The genome of the polar eukaryotic microalga coccomyxa subellipsoidea reveals traits of cold adaptation.</title>
        <authorList>
            <person name="Blanc G."/>
            <person name="Agarkova I."/>
            <person name="Grimwood J."/>
            <person name="Kuo A."/>
            <person name="Brueggeman A."/>
            <person name="Dunigan D."/>
            <person name="Gurnon J."/>
            <person name="Ladunga I."/>
            <person name="Lindquist E."/>
            <person name="Lucas S."/>
            <person name="Pangilinan J."/>
            <person name="Proschold T."/>
            <person name="Salamov A."/>
            <person name="Schmutz J."/>
            <person name="Weeks D."/>
            <person name="Yamada T."/>
            <person name="Claverie J.M."/>
            <person name="Grigoriev I."/>
            <person name="Van Etten J."/>
            <person name="Lomsadze A."/>
            <person name="Borodovsky M."/>
        </authorList>
    </citation>
    <scope>NUCLEOTIDE SEQUENCE [LARGE SCALE GENOMIC DNA]</scope>
    <source>
        <strain evidence="5 6">C-169</strain>
    </source>
</reference>
<dbReference type="PRINTS" id="PR01356">
    <property type="entry name" value="GFGPROTEIN"/>
</dbReference>
<dbReference type="GeneID" id="17043360"/>
<protein>
    <recommendedName>
        <fullName evidence="4">Nudix hydrolase domain-containing protein</fullName>
    </recommendedName>
</protein>
<dbReference type="PANTHER" id="PTHR13994:SF13">
    <property type="entry name" value="FI03680P"/>
    <property type="match status" value="1"/>
</dbReference>
<dbReference type="Gene3D" id="3.90.79.10">
    <property type="entry name" value="Nucleoside Triphosphate Pyrophosphohydrolase"/>
    <property type="match status" value="1"/>
</dbReference>
<comment type="caution">
    <text evidence="5">The sequence shown here is derived from an EMBL/GenBank/DDBJ whole genome shotgun (WGS) entry which is preliminary data.</text>
</comment>
<keyword evidence="6" id="KW-1185">Reference proteome</keyword>
<evidence type="ECO:0000256" key="1">
    <source>
        <dbReference type="ARBA" id="ARBA00005582"/>
    </source>
</evidence>
<dbReference type="Pfam" id="PF18290">
    <property type="entry name" value="Nudix_hydro"/>
    <property type="match status" value="1"/>
</dbReference>
<dbReference type="GO" id="GO:0035529">
    <property type="term" value="F:NADH pyrophosphatase activity"/>
    <property type="evidence" value="ECO:0007669"/>
    <property type="project" value="TreeGrafter"/>
</dbReference>
<feature type="non-terminal residue" evidence="5">
    <location>
        <position position="1"/>
    </location>
</feature>
<dbReference type="FunFam" id="3.90.79.10:FF:000015">
    <property type="entry name" value="Nudix hydrolase 8"/>
    <property type="match status" value="1"/>
</dbReference>
<dbReference type="InterPro" id="IPR000086">
    <property type="entry name" value="NUDIX_hydrolase_dom"/>
</dbReference>
<keyword evidence="2" id="KW-0479">Metal-binding</keyword>
<dbReference type="PROSITE" id="PS00893">
    <property type="entry name" value="NUDIX_BOX"/>
    <property type="match status" value="1"/>
</dbReference>
<sequence length="249" mass="27847">TLLQGEEDRYEGIILDEDQLPTDPKEFSERLDYSLKAWQDQDRRGIWLKVPISKVALVEEAVRQGFIFHHAEPDYVQLTRWLSANPSKLPANASHQATTCLHPHLLVGVGCFVVNEYSQVLVVQERNGPLKGKGVWKLVTGLVDAGEDISTAAEREVLEETGVRAKFSAVLALRQAHGFAFGKSDFFFVVALKPEPGQLELVMQEDELEAVAWMPLAEYAAMPFQASRPIWKQIVDCCVAYAKGEYSGM</sequence>
<feature type="domain" description="Nudix hydrolase" evidence="4">
    <location>
        <begin position="104"/>
        <end position="236"/>
    </location>
</feature>
<dbReference type="CDD" id="cd04670">
    <property type="entry name" value="NUDIX_ASFGF2_Nudt6"/>
    <property type="match status" value="1"/>
</dbReference>
<dbReference type="InterPro" id="IPR020084">
    <property type="entry name" value="NUDIX_hydrolase_CS"/>
</dbReference>
<proteinExistence type="inferred from homology"/>
<dbReference type="SUPFAM" id="SSF55811">
    <property type="entry name" value="Nudix"/>
    <property type="match status" value="1"/>
</dbReference>
<organism evidence="5 6">
    <name type="scientific">Coccomyxa subellipsoidea (strain C-169)</name>
    <name type="common">Green microalga</name>
    <dbReference type="NCBI Taxonomy" id="574566"/>
    <lineage>
        <taxon>Eukaryota</taxon>
        <taxon>Viridiplantae</taxon>
        <taxon>Chlorophyta</taxon>
        <taxon>core chlorophytes</taxon>
        <taxon>Trebouxiophyceae</taxon>
        <taxon>Trebouxiophyceae incertae sedis</taxon>
        <taxon>Coccomyxaceae</taxon>
        <taxon>Coccomyxa</taxon>
        <taxon>Coccomyxa subellipsoidea</taxon>
    </lineage>
</organism>
<keyword evidence="3" id="KW-0378">Hydrolase</keyword>
<comment type="similarity">
    <text evidence="1">Belongs to the Nudix hydrolase family.</text>
</comment>
<evidence type="ECO:0000256" key="3">
    <source>
        <dbReference type="ARBA" id="ARBA00022801"/>
    </source>
</evidence>
<evidence type="ECO:0000259" key="4">
    <source>
        <dbReference type="PROSITE" id="PS51462"/>
    </source>
</evidence>
<gene>
    <name evidence="5" type="ORF">COCSUDRAFT_6454</name>
</gene>
<dbReference type="PANTHER" id="PTHR13994">
    <property type="entry name" value="NUDIX HYDROLASE RELATED"/>
    <property type="match status" value="1"/>
</dbReference>
<dbReference type="AlphaFoldDB" id="I0Z3Y9"/>
<evidence type="ECO:0000256" key="2">
    <source>
        <dbReference type="ARBA" id="ARBA00022723"/>
    </source>
</evidence>
<name>I0Z3Y9_COCSC</name>
<dbReference type="GO" id="GO:0046872">
    <property type="term" value="F:metal ion binding"/>
    <property type="evidence" value="ECO:0007669"/>
    <property type="project" value="UniProtKB-KW"/>
</dbReference>
<dbReference type="eggNOG" id="KOG0648">
    <property type="taxonomic scope" value="Eukaryota"/>
</dbReference>
<dbReference type="EMBL" id="AGSI01000004">
    <property type="protein sequence ID" value="EIE25358.1"/>
    <property type="molecule type" value="Genomic_DNA"/>
</dbReference>
<dbReference type="Pfam" id="PF00293">
    <property type="entry name" value="NUDIX"/>
    <property type="match status" value="1"/>
</dbReference>
<dbReference type="Gene3D" id="3.40.630.30">
    <property type="match status" value="1"/>
</dbReference>
<dbReference type="FunFam" id="3.40.630.30:FF:000016">
    <property type="entry name" value="nudix hydrolase 2"/>
    <property type="match status" value="1"/>
</dbReference>
<dbReference type="OrthoDB" id="447842at2759"/>
<dbReference type="InterPro" id="IPR003293">
    <property type="entry name" value="Nudix_hydrolase6-like"/>
</dbReference>